<accession>A0A564L258</accession>
<evidence type="ECO:0000313" key="2">
    <source>
        <dbReference type="Proteomes" id="UP000318370"/>
    </source>
</evidence>
<proteinExistence type="predicted"/>
<protein>
    <submittedName>
        <fullName evidence="1">Uncharacterized protein</fullName>
    </submittedName>
</protein>
<reference evidence="1 2" key="1">
    <citation type="submission" date="2019-07" db="EMBL/GenBank/DDBJ databases">
        <authorList>
            <person name="Brisse S."/>
            <person name="Rodrigues C."/>
            <person name="Thorpe H."/>
        </authorList>
    </citation>
    <scope>NUCLEOTIDE SEQUENCE [LARGE SCALE GENOMIC DNA]</scope>
    <source>
        <strain evidence="1">SB6408</strain>
    </source>
</reference>
<evidence type="ECO:0000313" key="1">
    <source>
        <dbReference type="EMBL" id="VUS75639.1"/>
    </source>
</evidence>
<name>A0A564L258_9ENTR</name>
<dbReference type="Proteomes" id="UP000318370">
    <property type="component" value="Unassembled WGS sequence"/>
</dbReference>
<gene>
    <name evidence="1" type="ORF">SB6408_05235</name>
</gene>
<dbReference type="EMBL" id="CABGHF010000015">
    <property type="protein sequence ID" value="VUS75639.1"/>
    <property type="molecule type" value="Genomic_DNA"/>
</dbReference>
<sequence>MAVIGLTSTLTLLIDFTKHKLVRAFKPASPTVAVATLTNEKPEQIWLDNEHHDGKYDIEAPTSIPPELTRYLISTSN</sequence>
<dbReference type="AlphaFoldDB" id="A0A564L258"/>
<organism evidence="1 2">
    <name type="scientific">Klebsiella spallanzanii</name>
    <dbReference type="NCBI Taxonomy" id="2587528"/>
    <lineage>
        <taxon>Bacteria</taxon>
        <taxon>Pseudomonadati</taxon>
        <taxon>Pseudomonadota</taxon>
        <taxon>Gammaproteobacteria</taxon>
        <taxon>Enterobacterales</taxon>
        <taxon>Enterobacteriaceae</taxon>
        <taxon>Klebsiella/Raoultella group</taxon>
        <taxon>Klebsiella</taxon>
    </lineage>
</organism>